<dbReference type="SUPFAM" id="SSF49344">
    <property type="entry name" value="CBD9-like"/>
    <property type="match status" value="1"/>
</dbReference>
<keyword evidence="3" id="KW-1185">Reference proteome</keyword>
<name>A0ABT8L6S6_9BACT</name>
<dbReference type="Pfam" id="PF19313">
    <property type="entry name" value="DUF5916"/>
    <property type="match status" value="1"/>
</dbReference>
<evidence type="ECO:0000313" key="2">
    <source>
        <dbReference type="EMBL" id="MDN5213465.1"/>
    </source>
</evidence>
<dbReference type="EMBL" id="JAUJEB010000003">
    <property type="protein sequence ID" value="MDN5213465.1"/>
    <property type="molecule type" value="Genomic_DNA"/>
</dbReference>
<protein>
    <submittedName>
        <fullName evidence="2">DUF5916 domain-containing protein</fullName>
    </submittedName>
</protein>
<proteinExistence type="predicted"/>
<organism evidence="2 3">
    <name type="scientific">Agaribacillus aureus</name>
    <dbReference type="NCBI Taxonomy" id="3051825"/>
    <lineage>
        <taxon>Bacteria</taxon>
        <taxon>Pseudomonadati</taxon>
        <taxon>Bacteroidota</taxon>
        <taxon>Cytophagia</taxon>
        <taxon>Cytophagales</taxon>
        <taxon>Splendidivirgaceae</taxon>
        <taxon>Agaribacillus</taxon>
    </lineage>
</organism>
<sequence length="716" mass="82430">MSLILVSISGLLWGQKINESYILNIKKSRHAMVVDGLLDESDWSAAEVAKDFFMVLPMDTSQAVSKTEVRMTYDDTNIYLAVICFDSLPGRVTVESMRRDFSFGKNDNFLLFMDPFDDQTNGFSFGSNAAGAQWDGLMYDGSRVDLSWDNKWVSVVKNYDDRWVFEASIPFKTIRYKKGITQWGINFSRLDLKLNEKSSWAPVPRQFPTAQLAYTGILQWDQPPPEVNGNVSVIPYFSTRTQKDFETQDGSDSDFDLGLDAKVAVTSSLNLDLTVNPDFSQVEVDRQVTNLSRFELFFPERRQFFIENSDLFANFGFTSMRPFFSRRIGLESPITAGARLSGKINKNWRIGAMNIQTGKVDSVALPAQNFSVLSLQRQVFSRSNISAMIINKQSVDYEPENDSAAFSKYNRLVALEYNLASTDNLWKGKFLLHKTFSENSRSKDFAHGVNLEYNSRNLRAEWNYEIVGENFNPEVGFVPRRGYIKINPEVEYKFFPNSRTIVTHGPEIETTLFFDQSFDFLDRTSTLEYNVSFINRSQATLWVRDDFVTLIDDFDPTNSGGEQLPAGTTYQWNSIGFGYESTQAHLFTYLFEIRQGGYFGGTRFNVSGAAGYRIQPFGNITMDFSYNSIRLPEPYEDADFWLVGPRIDMTFTNKIFLTTFVQYNEQLDNLNINARFQWRYKPASDLYIVYTDNYFPETFNVRNRALVLKLTYWWNI</sequence>
<dbReference type="Gene3D" id="2.60.40.1190">
    <property type="match status" value="1"/>
</dbReference>
<dbReference type="CDD" id="cd09618">
    <property type="entry name" value="CBM9_like_2"/>
    <property type="match status" value="1"/>
</dbReference>
<dbReference type="RefSeq" id="WP_346758804.1">
    <property type="nucleotide sequence ID" value="NZ_JAUJEB010000003.1"/>
</dbReference>
<evidence type="ECO:0000259" key="1">
    <source>
        <dbReference type="Pfam" id="PF19313"/>
    </source>
</evidence>
<evidence type="ECO:0000313" key="3">
    <source>
        <dbReference type="Proteomes" id="UP001172083"/>
    </source>
</evidence>
<comment type="caution">
    <text evidence="2">The sequence shown here is derived from an EMBL/GenBank/DDBJ whole genome shotgun (WGS) entry which is preliminary data.</text>
</comment>
<dbReference type="Proteomes" id="UP001172083">
    <property type="component" value="Unassembled WGS sequence"/>
</dbReference>
<gene>
    <name evidence="2" type="ORF">QQ020_15450</name>
</gene>
<accession>A0ABT8L6S6</accession>
<feature type="domain" description="DUF5916" evidence="1">
    <location>
        <begin position="232"/>
        <end position="335"/>
    </location>
</feature>
<dbReference type="InterPro" id="IPR045670">
    <property type="entry name" value="DUF5916"/>
</dbReference>
<reference evidence="2" key="1">
    <citation type="submission" date="2023-06" db="EMBL/GenBank/DDBJ databases">
        <title>Genomic of Agaribacillus aureum.</title>
        <authorList>
            <person name="Wang G."/>
        </authorList>
    </citation>
    <scope>NUCLEOTIDE SEQUENCE</scope>
    <source>
        <strain evidence="2">BMA12</strain>
    </source>
</reference>